<feature type="domain" description="C2H2-type" evidence="2">
    <location>
        <begin position="181"/>
        <end position="209"/>
    </location>
</feature>
<dbReference type="GO" id="GO:0008270">
    <property type="term" value="F:zinc ion binding"/>
    <property type="evidence" value="ECO:0007669"/>
    <property type="project" value="UniProtKB-KW"/>
</dbReference>
<dbReference type="PROSITE" id="PS00028">
    <property type="entry name" value="ZINC_FINGER_C2H2_1"/>
    <property type="match status" value="1"/>
</dbReference>
<evidence type="ECO:0000259" key="2">
    <source>
        <dbReference type="PROSITE" id="PS50157"/>
    </source>
</evidence>
<keyword evidence="1" id="KW-0862">Zinc</keyword>
<dbReference type="AlphaFoldDB" id="A0AA39ZYE8"/>
<organism evidence="3 4">
    <name type="scientific">Lasiosphaeria miniovina</name>
    <dbReference type="NCBI Taxonomy" id="1954250"/>
    <lineage>
        <taxon>Eukaryota</taxon>
        <taxon>Fungi</taxon>
        <taxon>Dikarya</taxon>
        <taxon>Ascomycota</taxon>
        <taxon>Pezizomycotina</taxon>
        <taxon>Sordariomycetes</taxon>
        <taxon>Sordariomycetidae</taxon>
        <taxon>Sordariales</taxon>
        <taxon>Lasiosphaeriaceae</taxon>
        <taxon>Lasiosphaeria</taxon>
    </lineage>
</organism>
<dbReference type="InterPro" id="IPR013087">
    <property type="entry name" value="Znf_C2H2_type"/>
</dbReference>
<protein>
    <recommendedName>
        <fullName evidence="2">C2H2-type domain-containing protein</fullName>
    </recommendedName>
</protein>
<keyword evidence="1" id="KW-0863">Zinc-finger</keyword>
<evidence type="ECO:0000313" key="3">
    <source>
        <dbReference type="EMBL" id="KAK0705923.1"/>
    </source>
</evidence>
<accession>A0AA39ZYE8</accession>
<proteinExistence type="predicted"/>
<evidence type="ECO:0000313" key="4">
    <source>
        <dbReference type="Proteomes" id="UP001172101"/>
    </source>
</evidence>
<evidence type="ECO:0000256" key="1">
    <source>
        <dbReference type="PROSITE-ProRule" id="PRU00042"/>
    </source>
</evidence>
<dbReference type="PROSITE" id="PS50157">
    <property type="entry name" value="ZINC_FINGER_C2H2_2"/>
    <property type="match status" value="1"/>
</dbReference>
<dbReference type="GeneID" id="85327531"/>
<dbReference type="Gene3D" id="3.30.160.60">
    <property type="entry name" value="Classic Zinc Finger"/>
    <property type="match status" value="1"/>
</dbReference>
<dbReference type="Proteomes" id="UP001172101">
    <property type="component" value="Unassembled WGS sequence"/>
</dbReference>
<gene>
    <name evidence="3" type="ORF">B0T26DRAFT_743452</name>
</gene>
<dbReference type="RefSeq" id="XP_060291017.1">
    <property type="nucleotide sequence ID" value="XM_060444261.1"/>
</dbReference>
<comment type="caution">
    <text evidence="3">The sequence shown here is derived from an EMBL/GenBank/DDBJ whole genome shotgun (WGS) entry which is preliminary data.</text>
</comment>
<dbReference type="SMART" id="SM00355">
    <property type="entry name" value="ZnF_C2H2"/>
    <property type="match status" value="4"/>
</dbReference>
<reference evidence="3" key="1">
    <citation type="submission" date="2023-06" db="EMBL/GenBank/DDBJ databases">
        <title>Genome-scale phylogeny and comparative genomics of the fungal order Sordariales.</title>
        <authorList>
            <consortium name="Lawrence Berkeley National Laboratory"/>
            <person name="Hensen N."/>
            <person name="Bonometti L."/>
            <person name="Westerberg I."/>
            <person name="Brannstrom I.O."/>
            <person name="Guillou S."/>
            <person name="Cros-Aarteil S."/>
            <person name="Calhoun S."/>
            <person name="Haridas S."/>
            <person name="Kuo A."/>
            <person name="Mondo S."/>
            <person name="Pangilinan J."/>
            <person name="Riley R."/>
            <person name="LaButti K."/>
            <person name="Andreopoulos B."/>
            <person name="Lipzen A."/>
            <person name="Chen C."/>
            <person name="Yanf M."/>
            <person name="Daum C."/>
            <person name="Ng V."/>
            <person name="Clum A."/>
            <person name="Steindorff A."/>
            <person name="Ohm R."/>
            <person name="Martin F."/>
            <person name="Silar P."/>
            <person name="Natvig D."/>
            <person name="Lalanne C."/>
            <person name="Gautier V."/>
            <person name="Ament-velasquez S.L."/>
            <person name="Kruys A."/>
            <person name="Hutchinson M.I."/>
            <person name="Powell A.J."/>
            <person name="Barry K."/>
            <person name="Miller A.N."/>
            <person name="Grigoriev I.V."/>
            <person name="Debuchy R."/>
            <person name="Gladieux P."/>
            <person name="Thoren M.H."/>
            <person name="Johannesson H."/>
        </authorList>
    </citation>
    <scope>NUCLEOTIDE SEQUENCE</scope>
    <source>
        <strain evidence="3">SMH2392-1A</strain>
    </source>
</reference>
<keyword evidence="4" id="KW-1185">Reference proteome</keyword>
<keyword evidence="1" id="KW-0479">Metal-binding</keyword>
<dbReference type="EMBL" id="JAUIRO010000007">
    <property type="protein sequence ID" value="KAK0705923.1"/>
    <property type="molecule type" value="Genomic_DNA"/>
</dbReference>
<name>A0AA39ZYE8_9PEZI</name>
<sequence>MANSETVFQQNYLPEALRKEVMPIIFGIETAGIRDELYEILRSATLKRDENAPIYPTVDEVKRATKHLYVQEVKNEYDEIRECKGWGHRDSTRARNTYMNQVDRRRALGQSTNDLSTPTATVATYIGRFLREKDLGGYRRARVFSQLLLAYLGNRGTEVETIMSSLGDNKTQDVAKQTERWQCLFCLKSFTFRGGLTRHNENDHFSKGAFDRPFPCGECDRQGKMHVVDGAEHWSNHVETCHGRKYTPMPPRHRKEVRPAERKPAKERSARCFFCENMFFEGSSHSRHLNKEHGSIFQEPFACFECGRQGRKAIIESRAAWMDHTADVHKRDGQTMAKVPEQAGILGV</sequence>